<name>A0ACB8SB91_9AGAM</name>
<accession>A0ACB8SB91</accession>
<comment type="caution">
    <text evidence="1">The sequence shown here is derived from an EMBL/GenBank/DDBJ whole genome shotgun (WGS) entry which is preliminary data.</text>
</comment>
<evidence type="ECO:0000313" key="1">
    <source>
        <dbReference type="EMBL" id="KAI0053705.1"/>
    </source>
</evidence>
<protein>
    <submittedName>
        <fullName evidence="1">Uncharacterized protein</fullName>
    </submittedName>
</protein>
<proteinExistence type="predicted"/>
<dbReference type="Proteomes" id="UP000814033">
    <property type="component" value="Unassembled WGS sequence"/>
</dbReference>
<sequence>MLHGTHKPWAPCGEVRRIIGSRSLDNADRHADGCNGLSPDPRLCTSCKPATLHVGRIGTQKQDRDGDTALRTLPPRYALHHANSRRTGTAGGLDRVVRDAGLQPTRGLMMIGKSRDICWLDSVRPRETSPRSPHRGGMKHIHRGAVGCSHLSVTATDNRTFGLYERLRSHRRR</sequence>
<keyword evidence="2" id="KW-1185">Reference proteome</keyword>
<reference evidence="1" key="1">
    <citation type="submission" date="2021-02" db="EMBL/GenBank/DDBJ databases">
        <authorList>
            <consortium name="DOE Joint Genome Institute"/>
            <person name="Ahrendt S."/>
            <person name="Looney B.P."/>
            <person name="Miyauchi S."/>
            <person name="Morin E."/>
            <person name="Drula E."/>
            <person name="Courty P.E."/>
            <person name="Chicoki N."/>
            <person name="Fauchery L."/>
            <person name="Kohler A."/>
            <person name="Kuo A."/>
            <person name="Labutti K."/>
            <person name="Pangilinan J."/>
            <person name="Lipzen A."/>
            <person name="Riley R."/>
            <person name="Andreopoulos W."/>
            <person name="He G."/>
            <person name="Johnson J."/>
            <person name="Barry K.W."/>
            <person name="Grigoriev I.V."/>
            <person name="Nagy L."/>
            <person name="Hibbett D."/>
            <person name="Henrissat B."/>
            <person name="Matheny P.B."/>
            <person name="Labbe J."/>
            <person name="Martin F."/>
        </authorList>
    </citation>
    <scope>NUCLEOTIDE SEQUENCE</scope>
    <source>
        <strain evidence="1">FP105234-sp</strain>
    </source>
</reference>
<dbReference type="EMBL" id="MU275839">
    <property type="protein sequence ID" value="KAI0053705.1"/>
    <property type="molecule type" value="Genomic_DNA"/>
</dbReference>
<reference evidence="1" key="2">
    <citation type="journal article" date="2022" name="New Phytol.">
        <title>Evolutionary transition to the ectomycorrhizal habit in the genomes of a hyperdiverse lineage of mushroom-forming fungi.</title>
        <authorList>
            <person name="Looney B."/>
            <person name="Miyauchi S."/>
            <person name="Morin E."/>
            <person name="Drula E."/>
            <person name="Courty P.E."/>
            <person name="Kohler A."/>
            <person name="Kuo A."/>
            <person name="LaButti K."/>
            <person name="Pangilinan J."/>
            <person name="Lipzen A."/>
            <person name="Riley R."/>
            <person name="Andreopoulos W."/>
            <person name="He G."/>
            <person name="Johnson J."/>
            <person name="Nolan M."/>
            <person name="Tritt A."/>
            <person name="Barry K.W."/>
            <person name="Grigoriev I.V."/>
            <person name="Nagy L.G."/>
            <person name="Hibbett D."/>
            <person name="Henrissat B."/>
            <person name="Matheny P.B."/>
            <person name="Labbe J."/>
            <person name="Martin F.M."/>
        </authorList>
    </citation>
    <scope>NUCLEOTIDE SEQUENCE</scope>
    <source>
        <strain evidence="1">FP105234-sp</strain>
    </source>
</reference>
<organism evidence="1 2">
    <name type="scientific">Auriscalpium vulgare</name>
    <dbReference type="NCBI Taxonomy" id="40419"/>
    <lineage>
        <taxon>Eukaryota</taxon>
        <taxon>Fungi</taxon>
        <taxon>Dikarya</taxon>
        <taxon>Basidiomycota</taxon>
        <taxon>Agaricomycotina</taxon>
        <taxon>Agaricomycetes</taxon>
        <taxon>Russulales</taxon>
        <taxon>Auriscalpiaceae</taxon>
        <taxon>Auriscalpium</taxon>
    </lineage>
</organism>
<evidence type="ECO:0000313" key="2">
    <source>
        <dbReference type="Proteomes" id="UP000814033"/>
    </source>
</evidence>
<gene>
    <name evidence="1" type="ORF">FA95DRAFT_478899</name>
</gene>